<protein>
    <submittedName>
        <fullName evidence="2">Uncharacterized protein</fullName>
    </submittedName>
</protein>
<reference evidence="2 3" key="1">
    <citation type="journal article" date="2019" name="Sci. Rep.">
        <title>A multi-omics analysis of the grapevine pathogen Lasiodiplodia theobromae reveals that temperature affects the expression of virulence- and pathogenicity-related genes.</title>
        <authorList>
            <person name="Felix C."/>
            <person name="Meneses R."/>
            <person name="Goncalves M.F.M."/>
            <person name="Tilleman L."/>
            <person name="Duarte A.S."/>
            <person name="Jorrin-Novo J.V."/>
            <person name="Van de Peer Y."/>
            <person name="Deforce D."/>
            <person name="Van Nieuwerburgh F."/>
            <person name="Esteves A.C."/>
            <person name="Alves A."/>
        </authorList>
    </citation>
    <scope>NUCLEOTIDE SEQUENCE [LARGE SCALE GENOMIC DNA]</scope>
    <source>
        <strain evidence="2 3">LA-SOL3</strain>
    </source>
</reference>
<evidence type="ECO:0000313" key="3">
    <source>
        <dbReference type="Proteomes" id="UP000325902"/>
    </source>
</evidence>
<feature type="compositionally biased region" description="Polar residues" evidence="1">
    <location>
        <begin position="63"/>
        <end position="74"/>
    </location>
</feature>
<gene>
    <name evidence="2" type="ORF">DBV05_g10289</name>
</gene>
<comment type="caution">
    <text evidence="2">The sequence shown here is derived from an EMBL/GenBank/DDBJ whole genome shotgun (WGS) entry which is preliminary data.</text>
</comment>
<dbReference type="Proteomes" id="UP000325902">
    <property type="component" value="Unassembled WGS sequence"/>
</dbReference>
<keyword evidence="3" id="KW-1185">Reference proteome</keyword>
<dbReference type="EMBL" id="VCHE01000113">
    <property type="protein sequence ID" value="KAB2571030.1"/>
    <property type="molecule type" value="Genomic_DNA"/>
</dbReference>
<organism evidence="2 3">
    <name type="scientific">Lasiodiplodia theobromae</name>
    <dbReference type="NCBI Taxonomy" id="45133"/>
    <lineage>
        <taxon>Eukaryota</taxon>
        <taxon>Fungi</taxon>
        <taxon>Dikarya</taxon>
        <taxon>Ascomycota</taxon>
        <taxon>Pezizomycotina</taxon>
        <taxon>Dothideomycetes</taxon>
        <taxon>Dothideomycetes incertae sedis</taxon>
        <taxon>Botryosphaeriales</taxon>
        <taxon>Botryosphaeriaceae</taxon>
        <taxon>Lasiodiplodia</taxon>
    </lineage>
</organism>
<feature type="region of interest" description="Disordered" evidence="1">
    <location>
        <begin position="1"/>
        <end position="39"/>
    </location>
</feature>
<evidence type="ECO:0000313" key="2">
    <source>
        <dbReference type="EMBL" id="KAB2571030.1"/>
    </source>
</evidence>
<name>A0A5N5D042_9PEZI</name>
<sequence length="216" mass="23788">MQTPMSDKSNQKLPKSSQANGNNDSRDRSQSPTASLEPCEHCGEQYCTDVVVDTAEVALQCKPTTVVISHSAPSTPAKPLRKKRKLDSLVSKAKEQADSDTSLEHSPVSDIATEPDDSITYPLAVQPVATPTRSQDARKLKLQIPTDGFIERDFASSPQQIDSGLAVQDVSPSLFGMDPRSPERRKLDELHEGVKIIYKNRTPTKKSSRLSFLRRT</sequence>
<accession>A0A5N5D042</accession>
<evidence type="ECO:0000256" key="1">
    <source>
        <dbReference type="SAM" id="MobiDB-lite"/>
    </source>
</evidence>
<dbReference type="OrthoDB" id="10469286at2759"/>
<feature type="region of interest" description="Disordered" evidence="1">
    <location>
        <begin position="63"/>
        <end position="118"/>
    </location>
</feature>
<feature type="compositionally biased region" description="Polar residues" evidence="1">
    <location>
        <begin position="1"/>
        <end position="23"/>
    </location>
</feature>
<dbReference type="AlphaFoldDB" id="A0A5N5D042"/>
<proteinExistence type="predicted"/>